<feature type="compositionally biased region" description="Basic and acidic residues" evidence="5">
    <location>
        <begin position="1225"/>
        <end position="1239"/>
    </location>
</feature>
<feature type="region of interest" description="Disordered" evidence="5">
    <location>
        <begin position="132"/>
        <end position="178"/>
    </location>
</feature>
<protein>
    <recommendedName>
        <fullName evidence="6">Kazal-like domain-containing protein</fullName>
    </recommendedName>
</protein>
<dbReference type="SUPFAM" id="SSF100895">
    <property type="entry name" value="Kazal-type serine protease inhibitors"/>
    <property type="match status" value="2"/>
</dbReference>
<dbReference type="InterPro" id="IPR002350">
    <property type="entry name" value="Kazal_dom"/>
</dbReference>
<feature type="compositionally biased region" description="Low complexity" evidence="5">
    <location>
        <begin position="1744"/>
        <end position="1786"/>
    </location>
</feature>
<feature type="region of interest" description="Disordered" evidence="5">
    <location>
        <begin position="2241"/>
        <end position="2272"/>
    </location>
</feature>
<dbReference type="STRING" id="94643.A0A2A9MEC7"/>
<accession>A0A2A9MEC7</accession>
<feature type="compositionally biased region" description="Basic residues" evidence="5">
    <location>
        <begin position="1827"/>
        <end position="1839"/>
    </location>
</feature>
<dbReference type="PANTHER" id="PTHR10913:SF45">
    <property type="entry name" value="FOLLISTATIN, ISOFORM A-RELATED"/>
    <property type="match status" value="1"/>
</dbReference>
<feature type="compositionally biased region" description="Low complexity" evidence="5">
    <location>
        <begin position="1616"/>
        <end position="1643"/>
    </location>
</feature>
<feature type="domain" description="Kazal-like" evidence="6">
    <location>
        <begin position="894"/>
        <end position="941"/>
    </location>
</feature>
<feature type="compositionally biased region" description="Low complexity" evidence="5">
    <location>
        <begin position="1166"/>
        <end position="1178"/>
    </location>
</feature>
<feature type="compositionally biased region" description="Pro residues" evidence="5">
    <location>
        <begin position="1644"/>
        <end position="1665"/>
    </location>
</feature>
<evidence type="ECO:0000256" key="1">
    <source>
        <dbReference type="ARBA" id="ARBA00022690"/>
    </source>
</evidence>
<feature type="compositionally biased region" description="Low complexity" evidence="5">
    <location>
        <begin position="438"/>
        <end position="455"/>
    </location>
</feature>
<feature type="compositionally biased region" description="Polar residues" evidence="5">
    <location>
        <begin position="287"/>
        <end position="302"/>
    </location>
</feature>
<feature type="compositionally biased region" description="Pro residues" evidence="5">
    <location>
        <begin position="245"/>
        <end position="259"/>
    </location>
</feature>
<feature type="compositionally biased region" description="Polar residues" evidence="5">
    <location>
        <begin position="613"/>
        <end position="625"/>
    </location>
</feature>
<evidence type="ECO:0000256" key="3">
    <source>
        <dbReference type="ARBA" id="ARBA00023157"/>
    </source>
</evidence>
<dbReference type="Pfam" id="PF07648">
    <property type="entry name" value="Kazal_2"/>
    <property type="match status" value="2"/>
</dbReference>
<feature type="compositionally biased region" description="Low complexity" evidence="5">
    <location>
        <begin position="1969"/>
        <end position="1981"/>
    </location>
</feature>
<feature type="compositionally biased region" description="Polar residues" evidence="5">
    <location>
        <begin position="2163"/>
        <end position="2177"/>
    </location>
</feature>
<feature type="compositionally biased region" description="Basic and acidic residues" evidence="5">
    <location>
        <begin position="1859"/>
        <end position="1874"/>
    </location>
</feature>
<dbReference type="SMART" id="SM00280">
    <property type="entry name" value="KAZAL"/>
    <property type="match status" value="3"/>
</dbReference>
<feature type="compositionally biased region" description="Basic and acidic residues" evidence="5">
    <location>
        <begin position="967"/>
        <end position="981"/>
    </location>
</feature>
<keyword evidence="2" id="KW-0722">Serine protease inhibitor</keyword>
<feature type="compositionally biased region" description="Pro residues" evidence="5">
    <location>
        <begin position="822"/>
        <end position="849"/>
    </location>
</feature>
<evidence type="ECO:0000256" key="5">
    <source>
        <dbReference type="SAM" id="MobiDB-lite"/>
    </source>
</evidence>
<dbReference type="EMBL" id="NWUJ01000008">
    <property type="protein sequence ID" value="PFH33742.1"/>
    <property type="molecule type" value="Genomic_DNA"/>
</dbReference>
<comment type="caution">
    <text evidence="7">The sequence shown here is derived from an EMBL/GenBank/DDBJ whole genome shotgun (WGS) entry which is preliminary data.</text>
</comment>
<feature type="compositionally biased region" description="Acidic residues" evidence="5">
    <location>
        <begin position="2244"/>
        <end position="2253"/>
    </location>
</feature>
<feature type="region of interest" description="Disordered" evidence="5">
    <location>
        <begin position="24"/>
        <end position="44"/>
    </location>
</feature>
<sequence>MEAFVREYPQLLTRRPRRLRLRSAVHGGARAAAEQSQDGRGEEAAAPPLMLLVARQERRRPSRLFPFHANPPSMLVTLCTPPSLLPLAASFSPPGWLLAAAAPELYSSEPSGYPGLSPLQQLQVLQQQHMLPSASFGSSPAPQRSPLPSSAFGVSSPALPSAAPPPASGAPFSHVTSSYSNHSPSFGSSASAPRYGHEGVVSPYPLSSGSQVPGHTLGASSPAPFSPQQAAAGLAYAQYPAAPAALPPSAPHADPPPQQMQPSYYSQAPGASAAAAHSFSAFADPSGQPSGGASTFPVTAQSAGDAAGGGGIVSGFLFSPAVSSFSADEQKELLQLLSGGGGAEGAGGKSGGPDGHGVGLYAPPGRLQPALQQLAPLTHTRPQQGQSGSPPLGYERASSGSPAAAGQNSPDAHAALQRNPYAPLSQFPRAPPAGDSRPPLSAAPPLNSLHRQLPQYPSPPPSQYPSPQLQYSSPQMQYASRQSQYPYPQTQYASPQSLSPQSSPSAQPPPFPAALAGSPYPAAPSASSPSPKSFSLPPAFSTILKVLLNDLSEGRTGMVEDVAEILLQKLPEQQRHQVFEVLTKALAAAKAKSEASSGLPSDAASPYVYTLHQENSGTRNETEGGSPTGGRFTYESDIGRYTPPQSPQRPYVQREGQATGRRETYESTSAAASPYAGGHLSAPFSPSATNPPAGSPFPPPFSPSSPPSFRDRAPGPGFSPAFEAAAGRSAASLSAECASICSPELERAQNAAPYAGHVLCASDGLAYPTACDYKRARCMRPGLEVVLLDSSPPHAPPPPPPSAPSQPASSPTSLSPSSSLSSPPPPQPAPSPASHPAAPSLPTPPPASPPGASGSPRDSLRHCLSLPSCQGQVDTLSPPSASSALSSVSVEQPPRNQTWEPQCASDGNTYANPCVFDVEACVRQATGQAPLLKVHEGVCGEHPTPHQAPPAVLPSSRPPHGFQGELAQREAEKGLNDKEETPQTPEPQASATEEGQSQEAQKATRKGSLRGAGGDKAGGLEGSKKRLDAQKGGRLPSSPPQRQADDEKPGNSQTNSEPEAASLSTSHTASPSSSSASASPQEFLGSQRNASKHEDGSAVEMQTVRDRGEKVRSSALATARSKPAREKPILNAPLPTEPTLAFQALHGQAGAQPENAKFQTRSGGVSPSAPSPSSSSPSLSPPSSSPAAASGKRLSPPPAPAGTASRPPSPPVGVSSPGSQPAFPLREELHEADPEERPSAGRGRLPGDTEGQASTEGQAGAPGARASLQEPGDASEAAAPETEERGNASERESVGEALIERISALLRGDPVPGEGAALLEAAREAGERGRGEGDEDADAQAVETKVEQKLQKLRDEMHSHAQKAAVQLLMEKREAVQHLQELEDLQLELQRAQQAPASFDPKSFLETLHGVSSIQEFMEARTKAKLEGLQKQAGRNGEERQETKPKEPSQGSSSPGSSSVSARHPVQSTVASLPPSGTPDADLPAPRMPFAGRQDVPVLSADPGSAASSFSFLPGVAYPNISRDSGVVHAGAMQGGGRSPGVASAGEPLQHLQLPGLSGGLLSYSLPALQPSPPVTSPPPVSPPLGGPPSSSAFSEPFGRSPKAASFHHGAGLAEAAAPSVPPSSASLPSPFASAAQPPFSFVPSPPSSPPLGVPSPYGSPPPPYLQGFAAGTLPSSPHALPPSFSFAPGAAAYSRPAPGHPAPVASASLSSPPGPSLQHKPAALRERAATPPFRAPAPPASGPSPAARASASPSASAPGATPAAAPSLSLAASSPFSASPASSPAQCNFICPSGGPVVCGTDEQTYANECEVRVYACLQRTESLRVHHKGPCRKKHARARESGGGGVGETPTAEEEGESRRRKDSGKPTKAETETAGWGAAHGPAEAGATEHGSRGPTDALVGLNASASALHAPSLSPSASALPRGGDTSSRRPLEAASDAGEKIRSEGREETGDGGGRMAEKDGGERSPSVPPVSSVSSRRGHGSSDRERHQVASEEASAAQTKGGGVLLGADDAHASTISLALAGITQTIRPSPSTGSGRLVAPFREKASEDEGDTRARHSEEIEDDGMHSDRVVVIKRRQPEEAEERGDAEGSGAGRAESRAPLLRETKDKQQRAKGAEIQLQNAPVLTETFARQGTHVAERGVERGEHHGKSPLGRRGSSSLQSAPLSGQRSAETDDAENHFRLSREAASVHELNDEKEMREDAGHDSAKSGDRTDREAKPVDYLEDLARLKAMIDFDSFGEDDEDDTKSETQKSEEHEDGLITDGPYIYTESEEAGKEDSVFTSPKAEKELLHGQQAFSLSSPLNTSFSTLQWDAKPKGQAGLGAAAREGDVQTLEMPATSPPQPPSFFDFFKWL</sequence>
<feature type="compositionally biased region" description="Gly residues" evidence="5">
    <location>
        <begin position="1010"/>
        <end position="1021"/>
    </location>
</feature>
<gene>
    <name evidence="7" type="ORF">BESB_079580</name>
</gene>
<feature type="compositionally biased region" description="Polar residues" evidence="5">
    <location>
        <begin position="135"/>
        <end position="148"/>
    </location>
</feature>
<name>A0A2A9MEC7_BESBE</name>
<feature type="compositionally biased region" description="Polar residues" evidence="5">
    <location>
        <begin position="982"/>
        <end position="1001"/>
    </location>
</feature>
<feature type="compositionally biased region" description="Polar residues" evidence="5">
    <location>
        <begin position="476"/>
        <end position="492"/>
    </location>
</feature>
<keyword evidence="1" id="KW-0646">Protease inhibitor</keyword>
<feature type="region of interest" description="Disordered" evidence="5">
    <location>
        <begin position="2030"/>
        <end position="2227"/>
    </location>
</feature>
<feature type="compositionally biased region" description="Low complexity" evidence="5">
    <location>
        <begin position="513"/>
        <end position="534"/>
    </location>
</feature>
<feature type="compositionally biased region" description="Basic and acidic residues" evidence="5">
    <location>
        <begin position="1282"/>
        <end position="1294"/>
    </location>
</feature>
<feature type="compositionally biased region" description="Low complexity" evidence="5">
    <location>
        <begin position="1914"/>
        <end position="1925"/>
    </location>
</feature>
<feature type="compositionally biased region" description="Basic and acidic residues" evidence="5">
    <location>
        <begin position="1986"/>
        <end position="1996"/>
    </location>
</feature>
<feature type="compositionally biased region" description="Basic and acidic residues" evidence="5">
    <location>
        <begin position="2183"/>
        <end position="2227"/>
    </location>
</feature>
<feature type="compositionally biased region" description="Low complexity" evidence="5">
    <location>
        <begin position="1548"/>
        <end position="1569"/>
    </location>
</feature>
<feature type="compositionally biased region" description="Pro residues" evidence="5">
    <location>
        <begin position="1570"/>
        <end position="1587"/>
    </location>
</feature>
<dbReference type="PROSITE" id="PS51465">
    <property type="entry name" value="KAZAL_2"/>
    <property type="match status" value="2"/>
</dbReference>
<dbReference type="VEuPathDB" id="ToxoDB:BESB_079580"/>
<feature type="compositionally biased region" description="Basic and acidic residues" evidence="5">
    <location>
        <begin position="2048"/>
        <end position="2094"/>
    </location>
</feature>
<organism evidence="7 8">
    <name type="scientific">Besnoitia besnoiti</name>
    <name type="common">Apicomplexan protozoan</name>
    <dbReference type="NCBI Taxonomy" id="94643"/>
    <lineage>
        <taxon>Eukaryota</taxon>
        <taxon>Sar</taxon>
        <taxon>Alveolata</taxon>
        <taxon>Apicomplexa</taxon>
        <taxon>Conoidasida</taxon>
        <taxon>Coccidia</taxon>
        <taxon>Eucoccidiorida</taxon>
        <taxon>Eimeriorina</taxon>
        <taxon>Sarcocystidae</taxon>
        <taxon>Besnoitia</taxon>
    </lineage>
</organism>
<feature type="region of interest" description="Disordered" evidence="5">
    <location>
        <begin position="1422"/>
        <end position="1504"/>
    </location>
</feature>
<feature type="region of interest" description="Disordered" evidence="5">
    <location>
        <begin position="281"/>
        <end position="304"/>
    </location>
</feature>
<feature type="compositionally biased region" description="Low complexity" evidence="5">
    <location>
        <begin position="465"/>
        <end position="475"/>
    </location>
</feature>
<dbReference type="Pfam" id="PF00050">
    <property type="entry name" value="Kazal_1"/>
    <property type="match status" value="1"/>
</dbReference>
<feature type="compositionally biased region" description="Low complexity" evidence="5">
    <location>
        <begin position="1448"/>
        <end position="1461"/>
    </location>
</feature>
<feature type="region of interest" description="Disordered" evidence="5">
    <location>
        <begin position="379"/>
        <end position="534"/>
    </location>
</feature>
<feature type="compositionally biased region" description="Low complexity" evidence="5">
    <location>
        <begin position="493"/>
        <end position="505"/>
    </location>
</feature>
<feature type="region of interest" description="Disordered" evidence="5">
    <location>
        <begin position="1827"/>
        <end position="1902"/>
    </location>
</feature>
<keyword evidence="8" id="KW-1185">Reference proteome</keyword>
<feature type="region of interest" description="Disordered" evidence="5">
    <location>
        <begin position="613"/>
        <end position="721"/>
    </location>
</feature>
<feature type="compositionally biased region" description="Pro residues" evidence="5">
    <location>
        <begin position="793"/>
        <end position="804"/>
    </location>
</feature>
<feature type="compositionally biased region" description="Low complexity" evidence="5">
    <location>
        <begin position="876"/>
        <end position="890"/>
    </location>
</feature>
<feature type="coiled-coil region" evidence="4">
    <location>
        <begin position="1343"/>
        <end position="1395"/>
    </location>
</feature>
<feature type="compositionally biased region" description="Basic and acidic residues" evidence="5">
    <location>
        <begin position="2143"/>
        <end position="2155"/>
    </location>
</feature>
<dbReference type="InterPro" id="IPR050653">
    <property type="entry name" value="Prot_Inhib_GrowthFact_Antg"/>
</dbReference>
<dbReference type="OrthoDB" id="126772at2759"/>
<feature type="compositionally biased region" description="Polar residues" evidence="5">
    <location>
        <begin position="398"/>
        <end position="410"/>
    </location>
</feature>
<feature type="region of interest" description="Disordered" evidence="5">
    <location>
        <begin position="1914"/>
        <end position="2013"/>
    </location>
</feature>
<feature type="compositionally biased region" description="Low complexity" evidence="5">
    <location>
        <begin position="1060"/>
        <end position="1080"/>
    </location>
</feature>
<feature type="compositionally biased region" description="Basic and acidic residues" evidence="5">
    <location>
        <begin position="1931"/>
        <end position="1954"/>
    </location>
</feature>
<feature type="compositionally biased region" description="Low complexity" evidence="5">
    <location>
        <begin position="1682"/>
        <end position="1695"/>
    </location>
</feature>
<feature type="compositionally biased region" description="Pro residues" evidence="5">
    <location>
        <begin position="1734"/>
        <end position="1743"/>
    </location>
</feature>
<feature type="compositionally biased region" description="Pro residues" evidence="5">
    <location>
        <begin position="693"/>
        <end position="706"/>
    </location>
</feature>
<feature type="compositionally biased region" description="Polar residues" evidence="5">
    <location>
        <begin position="380"/>
        <end position="389"/>
    </location>
</feature>
<feature type="compositionally biased region" description="Polar residues" evidence="5">
    <location>
        <begin position="2030"/>
        <end position="2041"/>
    </location>
</feature>
<dbReference type="GeneID" id="40312885"/>
<feature type="compositionally biased region" description="Low complexity" evidence="5">
    <location>
        <begin position="1703"/>
        <end position="1712"/>
    </location>
</feature>
<dbReference type="KEGG" id="bbes:BESB_079580"/>
<feature type="compositionally biased region" description="Basic and acidic residues" evidence="5">
    <location>
        <begin position="1321"/>
        <end position="1332"/>
    </location>
</feature>
<feature type="compositionally biased region" description="Basic and acidic residues" evidence="5">
    <location>
        <begin position="1436"/>
        <end position="1447"/>
    </location>
</feature>
<feature type="compositionally biased region" description="Basic and acidic residues" evidence="5">
    <location>
        <begin position="1103"/>
        <end position="1112"/>
    </location>
</feature>
<feature type="compositionally biased region" description="Polar residues" evidence="5">
    <location>
        <begin position="894"/>
        <end position="906"/>
    </location>
</feature>
<dbReference type="GO" id="GO:0030154">
    <property type="term" value="P:cell differentiation"/>
    <property type="evidence" value="ECO:0007669"/>
    <property type="project" value="TreeGrafter"/>
</dbReference>
<dbReference type="PANTHER" id="PTHR10913">
    <property type="entry name" value="FOLLISTATIN-RELATED"/>
    <property type="match status" value="1"/>
</dbReference>
<keyword evidence="3" id="KW-1015">Disulfide bond</keyword>
<feature type="compositionally biased region" description="Low complexity" evidence="5">
    <location>
        <begin position="805"/>
        <end position="821"/>
    </location>
</feature>
<evidence type="ECO:0000256" key="2">
    <source>
        <dbReference type="ARBA" id="ARBA00022900"/>
    </source>
</evidence>
<evidence type="ECO:0000313" key="8">
    <source>
        <dbReference type="Proteomes" id="UP000224006"/>
    </source>
</evidence>
<dbReference type="InterPro" id="IPR036058">
    <property type="entry name" value="Kazal_dom_sf"/>
</dbReference>
<feature type="compositionally biased region" description="Basic and acidic residues" evidence="5">
    <location>
        <begin position="2254"/>
        <end position="2266"/>
    </location>
</feature>
<feature type="compositionally biased region" description="Basic and acidic residues" evidence="5">
    <location>
        <begin position="2102"/>
        <end position="2121"/>
    </location>
</feature>
<feature type="domain" description="Kazal-like" evidence="6">
    <location>
        <begin position="1782"/>
        <end position="1835"/>
    </location>
</feature>
<dbReference type="RefSeq" id="XP_029217751.1">
    <property type="nucleotide sequence ID" value="XM_029366320.1"/>
</dbReference>
<reference evidence="7 8" key="1">
    <citation type="submission" date="2017-09" db="EMBL/GenBank/DDBJ databases">
        <title>Genome sequencing of Besnoitia besnoiti strain Bb-Ger1.</title>
        <authorList>
            <person name="Schares G."/>
            <person name="Venepally P."/>
            <person name="Lorenzi H.A."/>
        </authorList>
    </citation>
    <scope>NUCLEOTIDE SEQUENCE [LARGE SCALE GENOMIC DNA]</scope>
    <source>
        <strain evidence="7 8">Bb-Ger1</strain>
    </source>
</reference>
<feature type="region of interest" description="Disordered" evidence="5">
    <location>
        <begin position="245"/>
        <end position="268"/>
    </location>
</feature>
<evidence type="ECO:0000256" key="4">
    <source>
        <dbReference type="SAM" id="Coils"/>
    </source>
</evidence>
<feature type="compositionally biased region" description="Gly residues" evidence="5">
    <location>
        <begin position="338"/>
        <end position="358"/>
    </location>
</feature>
<dbReference type="Gene3D" id="3.30.60.30">
    <property type="match status" value="2"/>
</dbReference>
<feature type="region of interest" description="Disordered" evidence="5">
    <location>
        <begin position="202"/>
        <end position="225"/>
    </location>
</feature>
<dbReference type="GO" id="GO:0005576">
    <property type="term" value="C:extracellular region"/>
    <property type="evidence" value="ECO:0007669"/>
    <property type="project" value="TreeGrafter"/>
</dbReference>
<feature type="compositionally biased region" description="Basic and acidic residues" evidence="5">
    <location>
        <begin position="1022"/>
        <end position="1031"/>
    </location>
</feature>
<dbReference type="CDD" id="cd00104">
    <property type="entry name" value="KAZAL_FS"/>
    <property type="match status" value="2"/>
</dbReference>
<feature type="region of interest" description="Disordered" evidence="5">
    <location>
        <begin position="338"/>
        <end position="365"/>
    </location>
</feature>
<feature type="region of interest" description="Disordered" evidence="5">
    <location>
        <begin position="938"/>
        <end position="1343"/>
    </location>
</feature>
<feature type="region of interest" description="Disordered" evidence="5">
    <location>
        <begin position="789"/>
        <end position="906"/>
    </location>
</feature>
<dbReference type="Proteomes" id="UP000224006">
    <property type="component" value="Chromosome VII"/>
</dbReference>
<keyword evidence="4" id="KW-0175">Coiled coil</keyword>
<feature type="region of interest" description="Disordered" evidence="5">
    <location>
        <begin position="1529"/>
        <end position="1786"/>
    </location>
</feature>
<evidence type="ECO:0000259" key="6">
    <source>
        <dbReference type="PROSITE" id="PS51465"/>
    </source>
</evidence>
<proteinExistence type="predicted"/>
<evidence type="ECO:0000313" key="7">
    <source>
        <dbReference type="EMBL" id="PFH33742.1"/>
    </source>
</evidence>